<reference evidence="6 7" key="1">
    <citation type="journal article" date="2021" name="Commun. Biol.">
        <title>The genome of Shorea leprosula (Dipterocarpaceae) highlights the ecological relevance of drought in aseasonal tropical rainforests.</title>
        <authorList>
            <person name="Ng K.K.S."/>
            <person name="Kobayashi M.J."/>
            <person name="Fawcett J.A."/>
            <person name="Hatakeyama M."/>
            <person name="Paape T."/>
            <person name="Ng C.H."/>
            <person name="Ang C.C."/>
            <person name="Tnah L.H."/>
            <person name="Lee C.T."/>
            <person name="Nishiyama T."/>
            <person name="Sese J."/>
            <person name="O'Brien M.J."/>
            <person name="Copetti D."/>
            <person name="Mohd Noor M.I."/>
            <person name="Ong R.C."/>
            <person name="Putra M."/>
            <person name="Sireger I.Z."/>
            <person name="Indrioko S."/>
            <person name="Kosugi Y."/>
            <person name="Izuno A."/>
            <person name="Isagi Y."/>
            <person name="Lee S.L."/>
            <person name="Shimizu K.K."/>
        </authorList>
    </citation>
    <scope>NUCLEOTIDE SEQUENCE [LARGE SCALE GENOMIC DNA]</scope>
    <source>
        <strain evidence="6">214</strain>
    </source>
</reference>
<dbReference type="GO" id="GO:0003712">
    <property type="term" value="F:transcription coregulator activity"/>
    <property type="evidence" value="ECO:0007669"/>
    <property type="project" value="TreeGrafter"/>
</dbReference>
<evidence type="ECO:0000256" key="3">
    <source>
        <dbReference type="ARBA" id="ARBA00022723"/>
    </source>
</evidence>
<keyword evidence="7" id="KW-1185">Reference proteome</keyword>
<comment type="caution">
    <text evidence="6">The sequence shown here is derived from an EMBL/GenBank/DDBJ whole genome shotgun (WGS) entry which is preliminary data.</text>
</comment>
<evidence type="ECO:0000256" key="2">
    <source>
        <dbReference type="ARBA" id="ARBA00006801"/>
    </source>
</evidence>
<dbReference type="SUPFAM" id="SSF51197">
    <property type="entry name" value="Clavaminate synthase-like"/>
    <property type="match status" value="1"/>
</dbReference>
<dbReference type="GO" id="GO:0006357">
    <property type="term" value="P:regulation of transcription by RNA polymerase II"/>
    <property type="evidence" value="ECO:0007669"/>
    <property type="project" value="TreeGrafter"/>
</dbReference>
<feature type="compositionally biased region" description="Acidic residues" evidence="5">
    <location>
        <begin position="142"/>
        <end position="165"/>
    </location>
</feature>
<feature type="compositionally biased region" description="Basic and acidic residues" evidence="5">
    <location>
        <begin position="182"/>
        <end position="192"/>
    </location>
</feature>
<dbReference type="EMBL" id="BPVZ01000057">
    <property type="protein sequence ID" value="GKV21516.1"/>
    <property type="molecule type" value="Genomic_DNA"/>
</dbReference>
<comment type="similarity">
    <text evidence="2">Belongs to the JARID1 histone demethylase family.</text>
</comment>
<organism evidence="6 7">
    <name type="scientific">Rubroshorea leprosula</name>
    <dbReference type="NCBI Taxonomy" id="152421"/>
    <lineage>
        <taxon>Eukaryota</taxon>
        <taxon>Viridiplantae</taxon>
        <taxon>Streptophyta</taxon>
        <taxon>Embryophyta</taxon>
        <taxon>Tracheophyta</taxon>
        <taxon>Spermatophyta</taxon>
        <taxon>Magnoliopsida</taxon>
        <taxon>eudicotyledons</taxon>
        <taxon>Gunneridae</taxon>
        <taxon>Pentapetalae</taxon>
        <taxon>rosids</taxon>
        <taxon>malvids</taxon>
        <taxon>Malvales</taxon>
        <taxon>Dipterocarpaceae</taxon>
        <taxon>Rubroshorea</taxon>
    </lineage>
</organism>
<accession>A0AAV5K8I1</accession>
<dbReference type="GO" id="GO:0000118">
    <property type="term" value="C:histone deacetylase complex"/>
    <property type="evidence" value="ECO:0007669"/>
    <property type="project" value="TreeGrafter"/>
</dbReference>
<keyword evidence="4" id="KW-0539">Nucleus</keyword>
<dbReference type="GO" id="GO:0031490">
    <property type="term" value="F:chromatin DNA binding"/>
    <property type="evidence" value="ECO:0007669"/>
    <property type="project" value="TreeGrafter"/>
</dbReference>
<feature type="compositionally biased region" description="Acidic residues" evidence="5">
    <location>
        <begin position="62"/>
        <end position="75"/>
    </location>
</feature>
<feature type="compositionally biased region" description="Basic residues" evidence="5">
    <location>
        <begin position="123"/>
        <end position="135"/>
    </location>
</feature>
<evidence type="ECO:0000256" key="1">
    <source>
        <dbReference type="ARBA" id="ARBA00004123"/>
    </source>
</evidence>
<evidence type="ECO:0000256" key="5">
    <source>
        <dbReference type="SAM" id="MobiDB-lite"/>
    </source>
</evidence>
<proteinExistence type="inferred from homology"/>
<protein>
    <recommendedName>
        <fullName evidence="8">JmjC domain-containing protein</fullName>
    </recommendedName>
</protein>
<evidence type="ECO:0000313" key="6">
    <source>
        <dbReference type="EMBL" id="GKV21516.1"/>
    </source>
</evidence>
<feature type="region of interest" description="Disordered" evidence="5">
    <location>
        <begin position="1"/>
        <end position="211"/>
    </location>
</feature>
<dbReference type="GO" id="GO:0032454">
    <property type="term" value="F:histone H3K9 demethylase activity"/>
    <property type="evidence" value="ECO:0007669"/>
    <property type="project" value="InterPro"/>
</dbReference>
<sequence length="501" mass="56613">MRNRVLDGDEKRKEKAVERKTCGRDRGESRLRECVEKAEEDEAVWEKGNGKDDGSGDKDDGCELVVEDSEGESEEIRDLKKRLRPKKVNHDEDQGDDGFSWKRSGRKRREEGRTPNGEDKRVSVKKPGRRGRQKSKVLESQDREDEDVNGALPEIEEGGESDDMDKDNANKETRNRARKGKEKSSVKEEEKVSTSMGEEAASKDRLNRSGPSWVPSWVKKGSSICHQCWRNDKGRVVRCKRCWGKQYCISCITIWVAAIVKACLHKDGPLEMKNLELVFNEKVRHSKYLLQALLPYIKQFSEEQMTEKNGDLEHFQKHWAKGEPVIVRDVLNDASGLSWEPMTVVRYGRLLGNIMMEIFIPSMGRTGPSEKFEEKLDEFVYHSPFKEYTHPEYGSLNLTIGLPKEESLKPDMGPKTDIAYGVPLELGHGDSVTKLHYDMSDAVFALSNCHGSLLSLVTGKVVLGLGELDSMLGFSTDIRAKCVGSTEFMLDHLGSIGLGWA</sequence>
<keyword evidence="3" id="KW-0479">Metal-binding</keyword>
<dbReference type="Gene3D" id="2.60.120.650">
    <property type="entry name" value="Cupin"/>
    <property type="match status" value="2"/>
</dbReference>
<dbReference type="InterPro" id="IPR045109">
    <property type="entry name" value="LSDs-like"/>
</dbReference>
<dbReference type="PANTHER" id="PTHR12549:SF11">
    <property type="entry name" value="LYSINE-SPECIFIC DEMETHYLASE JMJ25"/>
    <property type="match status" value="1"/>
</dbReference>
<dbReference type="GO" id="GO:0046872">
    <property type="term" value="F:metal ion binding"/>
    <property type="evidence" value="ECO:0007669"/>
    <property type="project" value="UniProtKB-KW"/>
</dbReference>
<dbReference type="Proteomes" id="UP001054252">
    <property type="component" value="Unassembled WGS sequence"/>
</dbReference>
<dbReference type="AlphaFoldDB" id="A0AAV5K8I1"/>
<evidence type="ECO:0000256" key="4">
    <source>
        <dbReference type="ARBA" id="ARBA00023242"/>
    </source>
</evidence>
<dbReference type="GO" id="GO:0000785">
    <property type="term" value="C:chromatin"/>
    <property type="evidence" value="ECO:0007669"/>
    <property type="project" value="TreeGrafter"/>
</dbReference>
<evidence type="ECO:0000313" key="7">
    <source>
        <dbReference type="Proteomes" id="UP001054252"/>
    </source>
</evidence>
<dbReference type="PANTHER" id="PTHR12549">
    <property type="entry name" value="JMJC DOMAIN-CONTAINING HISTONE DEMETHYLATION PROTEIN"/>
    <property type="match status" value="1"/>
</dbReference>
<feature type="compositionally biased region" description="Basic and acidic residues" evidence="5">
    <location>
        <begin position="108"/>
        <end position="122"/>
    </location>
</feature>
<feature type="compositionally biased region" description="Basic and acidic residues" evidence="5">
    <location>
        <begin position="166"/>
        <end position="175"/>
    </location>
</feature>
<name>A0AAV5K8I1_9ROSI</name>
<gene>
    <name evidence="6" type="ORF">SLEP1_g31490</name>
</gene>
<evidence type="ECO:0008006" key="8">
    <source>
        <dbReference type="Google" id="ProtNLM"/>
    </source>
</evidence>
<feature type="compositionally biased region" description="Basic and acidic residues" evidence="5">
    <location>
        <begin position="44"/>
        <end position="61"/>
    </location>
</feature>
<feature type="compositionally biased region" description="Basic and acidic residues" evidence="5">
    <location>
        <begin position="1"/>
        <end position="37"/>
    </location>
</feature>
<comment type="subcellular location">
    <subcellularLocation>
        <location evidence="1">Nucleus</location>
    </subcellularLocation>
</comment>